<evidence type="ECO:0000259" key="3">
    <source>
        <dbReference type="Pfam" id="PF14413"/>
    </source>
</evidence>
<gene>
    <name evidence="4" type="ORF">PPNO1_LOCUS8236</name>
</gene>
<evidence type="ECO:0000313" key="4">
    <source>
        <dbReference type="EMBL" id="CAI4218658.1"/>
    </source>
</evidence>
<evidence type="ECO:0000256" key="1">
    <source>
        <dbReference type="SAM" id="MobiDB-lite"/>
    </source>
</evidence>
<dbReference type="Gene3D" id="3.30.70.3000">
    <property type="match status" value="2"/>
</dbReference>
<dbReference type="PANTHER" id="PTHR16130:SF2">
    <property type="entry name" value="LYSOSOMAL COBALAMIN TRANSPORT ESCORT PROTEIN LMBD1"/>
    <property type="match status" value="1"/>
</dbReference>
<feature type="domain" description="Thg1 C-terminal" evidence="3">
    <location>
        <begin position="51"/>
        <end position="139"/>
    </location>
</feature>
<keyword evidence="2" id="KW-0812">Transmembrane</keyword>
<reference evidence="4" key="1">
    <citation type="submission" date="2022-11" db="EMBL/GenBank/DDBJ databases">
        <authorList>
            <person name="Scott C."/>
            <person name="Bruce N."/>
        </authorList>
    </citation>
    <scope>NUCLEOTIDE SEQUENCE</scope>
</reference>
<feature type="compositionally biased region" description="Polar residues" evidence="1">
    <location>
        <begin position="635"/>
        <end position="650"/>
    </location>
</feature>
<dbReference type="GO" id="GO:0000287">
    <property type="term" value="F:magnesium ion binding"/>
    <property type="evidence" value="ECO:0007669"/>
    <property type="project" value="InterPro"/>
</dbReference>
<comment type="caution">
    <text evidence="4">The sequence shown here is derived from an EMBL/GenBank/DDBJ whole genome shotgun (WGS) entry which is preliminary data.</text>
</comment>
<protein>
    <recommendedName>
        <fullName evidence="3">Thg1 C-terminal domain-containing protein</fullName>
    </recommendedName>
</protein>
<sequence>MANSKLCSKYGFEKPNDKRALELMNAAARAVVTELPDITIAYGVSDEFSKLVSTGTLARDKNEILFSRFGINYNNEPEIYKKGSVVFRDYELVEPGSHNTETEVDRIAEPVVQSKTQAEKDKKKREKTRVLVDHLDIIKDDFWDRRPWLLVTDTLLTARDDNASSILDSIISRTRSSLHPDTPSFKPPTAWFESTMAGIVQTTLIWVAYAVAVALSLIAASITTFTWQTPRDRFTTVSVIAILSLTALLSTILLLPVDTALVSATTTSLGVKKDWATIEHVDKVLHTLKIVYYTLYSFDALLWEHLDLDYFKRLLAENNGEKALAFALGVLVTLGTLLYVVYTGAGLALLPVSIIKTAPSLSAPELSETNASALEINRERQRQLEMRHAGRSAEMPAKDRRELEGLLREERTLHCGYILGHINVFQPINWVFLKAARAFPADYILMALLALLFFSASVTGIAAVGIRFLWVRIFQIRKGRTAPQALLIATVMLALIALAINYAIVTMVAPQYSTYGTQTFCTNDIFDKHGRPDCSQHRDLIVPCSEYLKYPRAKDVCTPTVMSTFLNRITITWPFFGMVDFWAQFAFLGIFLIVFVTVLFRTPKLNMAELDEEAEADEEEGLLASTGRRFGATWQDITGRSGQTSHPARS</sequence>
<dbReference type="GO" id="GO:0005774">
    <property type="term" value="C:vacuolar membrane"/>
    <property type="evidence" value="ECO:0007669"/>
    <property type="project" value="TreeGrafter"/>
</dbReference>
<feature type="transmembrane region" description="Helical" evidence="2">
    <location>
        <begin position="482"/>
        <end position="504"/>
    </location>
</feature>
<dbReference type="EMBL" id="CALLCH030000018">
    <property type="protein sequence ID" value="CAI4218658.1"/>
    <property type="molecule type" value="Genomic_DNA"/>
</dbReference>
<dbReference type="Proteomes" id="UP000838763">
    <property type="component" value="Unassembled WGS sequence"/>
</dbReference>
<keyword evidence="5" id="KW-1185">Reference proteome</keyword>
<proteinExistence type="predicted"/>
<feature type="transmembrane region" description="Helical" evidence="2">
    <location>
        <begin position="581"/>
        <end position="600"/>
    </location>
</feature>
<evidence type="ECO:0000256" key="2">
    <source>
        <dbReference type="SAM" id="Phobius"/>
    </source>
</evidence>
<dbReference type="InterPro" id="IPR050854">
    <property type="entry name" value="LMBD1_LysCbl_Transport"/>
</dbReference>
<dbReference type="AlphaFoldDB" id="A0A9P1H9U0"/>
<keyword evidence="2" id="KW-0472">Membrane</keyword>
<dbReference type="InterPro" id="IPR025845">
    <property type="entry name" value="Thg1_C_dom"/>
</dbReference>
<dbReference type="GO" id="GO:0008193">
    <property type="term" value="F:tRNA guanylyltransferase activity"/>
    <property type="evidence" value="ECO:0007669"/>
    <property type="project" value="InterPro"/>
</dbReference>
<feature type="transmembrane region" description="Helical" evidence="2">
    <location>
        <begin position="204"/>
        <end position="227"/>
    </location>
</feature>
<feature type="transmembrane region" description="Helical" evidence="2">
    <location>
        <begin position="443"/>
        <end position="470"/>
    </location>
</feature>
<feature type="transmembrane region" description="Helical" evidence="2">
    <location>
        <begin position="323"/>
        <end position="342"/>
    </location>
</feature>
<organism evidence="4 5">
    <name type="scientific">Parascedosporium putredinis</name>
    <dbReference type="NCBI Taxonomy" id="1442378"/>
    <lineage>
        <taxon>Eukaryota</taxon>
        <taxon>Fungi</taxon>
        <taxon>Dikarya</taxon>
        <taxon>Ascomycota</taxon>
        <taxon>Pezizomycotina</taxon>
        <taxon>Sordariomycetes</taxon>
        <taxon>Hypocreomycetidae</taxon>
        <taxon>Microascales</taxon>
        <taxon>Microascaceae</taxon>
        <taxon>Parascedosporium</taxon>
    </lineage>
</organism>
<dbReference type="PANTHER" id="PTHR16130">
    <property type="entry name" value="LYSOSOMAL COBALAMIN TRANSPORTER-RELATED"/>
    <property type="match status" value="1"/>
</dbReference>
<accession>A0A9P1H9U0</accession>
<feature type="transmembrane region" description="Helical" evidence="2">
    <location>
        <begin position="234"/>
        <end position="255"/>
    </location>
</feature>
<dbReference type="GO" id="GO:0072665">
    <property type="term" value="P:protein localization to vacuole"/>
    <property type="evidence" value="ECO:0007669"/>
    <property type="project" value="TreeGrafter"/>
</dbReference>
<dbReference type="GO" id="GO:0006400">
    <property type="term" value="P:tRNA modification"/>
    <property type="evidence" value="ECO:0007669"/>
    <property type="project" value="InterPro"/>
</dbReference>
<dbReference type="InterPro" id="IPR038469">
    <property type="entry name" value="tRNAHis_GuaTrfase_Thg1_sf"/>
</dbReference>
<feature type="region of interest" description="Disordered" evidence="1">
    <location>
        <begin position="616"/>
        <end position="650"/>
    </location>
</feature>
<keyword evidence="2" id="KW-1133">Transmembrane helix</keyword>
<dbReference type="OrthoDB" id="73273at2759"/>
<evidence type="ECO:0000313" key="5">
    <source>
        <dbReference type="Proteomes" id="UP000838763"/>
    </source>
</evidence>
<name>A0A9P1H9U0_9PEZI</name>
<dbReference type="Pfam" id="PF14413">
    <property type="entry name" value="Thg1C"/>
    <property type="match status" value="1"/>
</dbReference>